<dbReference type="InterPro" id="IPR023799">
    <property type="entry name" value="RbfA_dom_sf"/>
</dbReference>
<evidence type="ECO:0000313" key="4">
    <source>
        <dbReference type="Proteomes" id="UP000294192"/>
    </source>
</evidence>
<protein>
    <recommendedName>
        <fullName evidence="2">Ribosome-binding factor A</fullName>
    </recommendedName>
</protein>
<dbReference type="Gene3D" id="3.30.300.20">
    <property type="match status" value="1"/>
</dbReference>
<dbReference type="SUPFAM" id="SSF89919">
    <property type="entry name" value="Ribosome-binding factor A, RbfA"/>
    <property type="match status" value="1"/>
</dbReference>
<comment type="similarity">
    <text evidence="2">Belongs to the RbfA family.</text>
</comment>
<comment type="subunit">
    <text evidence="2">Monomer. Binds 30S ribosomal subunits, but not 50S ribosomal subunits or 70S ribosomes.</text>
</comment>
<dbReference type="RefSeq" id="WP_131598376.1">
    <property type="nucleotide sequence ID" value="NZ_CBDBYK010000005.1"/>
</dbReference>
<dbReference type="InterPro" id="IPR000238">
    <property type="entry name" value="RbfA"/>
</dbReference>
<dbReference type="Proteomes" id="UP000294192">
    <property type="component" value="Unassembled WGS sequence"/>
</dbReference>
<evidence type="ECO:0000313" key="3">
    <source>
        <dbReference type="EMBL" id="TCG11906.1"/>
    </source>
</evidence>
<dbReference type="PANTHER" id="PTHR33515">
    <property type="entry name" value="RIBOSOME-BINDING FACTOR A, CHLOROPLASTIC-RELATED"/>
    <property type="match status" value="1"/>
</dbReference>
<dbReference type="HAMAP" id="MF_00003">
    <property type="entry name" value="RbfA"/>
    <property type="match status" value="1"/>
</dbReference>
<keyword evidence="2" id="KW-0963">Cytoplasm</keyword>
<dbReference type="GO" id="GO:0005829">
    <property type="term" value="C:cytosol"/>
    <property type="evidence" value="ECO:0007669"/>
    <property type="project" value="TreeGrafter"/>
</dbReference>
<dbReference type="OrthoDB" id="384689at2"/>
<dbReference type="NCBIfam" id="TIGR00082">
    <property type="entry name" value="rbfA"/>
    <property type="match status" value="1"/>
</dbReference>
<dbReference type="EMBL" id="PSZO01000002">
    <property type="protein sequence ID" value="TCG11906.1"/>
    <property type="molecule type" value="Genomic_DNA"/>
</dbReference>
<proteinExistence type="inferred from homology"/>
<reference evidence="3 4" key="1">
    <citation type="submission" date="2018-02" db="EMBL/GenBank/DDBJ databases">
        <title>Mycoplasma marinum and Mycoplasma todarodis sp. nov., moderately halophilic and psychrotolerant mycoplasmas isolated from cephalopods.</title>
        <authorList>
            <person name="Viver T."/>
        </authorList>
    </citation>
    <scope>NUCLEOTIDE SEQUENCE [LARGE SCALE GENOMIC DNA]</scope>
    <source>
        <strain evidence="3 4">PE</strain>
    </source>
</reference>
<evidence type="ECO:0000256" key="1">
    <source>
        <dbReference type="ARBA" id="ARBA00022517"/>
    </source>
</evidence>
<dbReference type="AlphaFoldDB" id="A0A4R0XTR7"/>
<dbReference type="PANTHER" id="PTHR33515:SF1">
    <property type="entry name" value="RIBOSOME-BINDING FACTOR A, CHLOROPLASTIC-RELATED"/>
    <property type="match status" value="1"/>
</dbReference>
<comment type="function">
    <text evidence="2">One of several proteins that assist in the late maturation steps of the functional core of the 30S ribosomal subunit. Associates with free 30S ribosomal subunits (but not with 30S subunits that are part of 70S ribosomes or polysomes). Required for efficient processing of 16S rRNA. May interact with the 5'-terminal helix region of 16S rRNA.</text>
</comment>
<gene>
    <name evidence="2 3" type="primary">rbfA</name>
    <name evidence="3" type="ORF">C4B24_00725</name>
</gene>
<name>A0A4R0XTR7_9MOLU</name>
<comment type="caution">
    <text evidence="3">The sequence shown here is derived from an EMBL/GenBank/DDBJ whole genome shotgun (WGS) entry which is preliminary data.</text>
</comment>
<dbReference type="GO" id="GO:0043024">
    <property type="term" value="F:ribosomal small subunit binding"/>
    <property type="evidence" value="ECO:0007669"/>
    <property type="project" value="TreeGrafter"/>
</dbReference>
<dbReference type="InterPro" id="IPR015946">
    <property type="entry name" value="KH_dom-like_a/b"/>
</dbReference>
<accession>A0A4R0XTR7</accession>
<sequence>MSTVTHQKKEKMFLRAVSQIISEEIKNVNVSYSTVTDVKLSRDGSHLNVYLTFESSKERSLESLQKARGFIRTQLSKRVSLRKVPEIHLKHDSSMETGKRIDEILENIKNNEK</sequence>
<dbReference type="Pfam" id="PF02033">
    <property type="entry name" value="RBFA"/>
    <property type="match status" value="1"/>
</dbReference>
<evidence type="ECO:0000256" key="2">
    <source>
        <dbReference type="HAMAP-Rule" id="MF_00003"/>
    </source>
</evidence>
<comment type="subcellular location">
    <subcellularLocation>
        <location evidence="2">Cytoplasm</location>
    </subcellularLocation>
</comment>
<dbReference type="GO" id="GO:0030490">
    <property type="term" value="P:maturation of SSU-rRNA"/>
    <property type="evidence" value="ECO:0007669"/>
    <property type="project" value="UniProtKB-UniRule"/>
</dbReference>
<keyword evidence="1 2" id="KW-0690">Ribosome biogenesis</keyword>
<keyword evidence="4" id="KW-1185">Reference proteome</keyword>
<organism evidence="3 4">
    <name type="scientific">Mycoplasma marinum</name>
    <dbReference type="NCBI Taxonomy" id="1937190"/>
    <lineage>
        <taxon>Bacteria</taxon>
        <taxon>Bacillati</taxon>
        <taxon>Mycoplasmatota</taxon>
        <taxon>Mollicutes</taxon>
        <taxon>Mycoplasmataceae</taxon>
        <taxon>Mycoplasma</taxon>
    </lineage>
</organism>